<proteinExistence type="predicted"/>
<organism evidence="2 3">
    <name type="scientific">Meristemomyces frigidus</name>
    <dbReference type="NCBI Taxonomy" id="1508187"/>
    <lineage>
        <taxon>Eukaryota</taxon>
        <taxon>Fungi</taxon>
        <taxon>Dikarya</taxon>
        <taxon>Ascomycota</taxon>
        <taxon>Pezizomycotina</taxon>
        <taxon>Dothideomycetes</taxon>
        <taxon>Dothideomycetidae</taxon>
        <taxon>Mycosphaerellales</taxon>
        <taxon>Teratosphaeriaceae</taxon>
        <taxon>Meristemomyces</taxon>
    </lineage>
</organism>
<feature type="region of interest" description="Disordered" evidence="1">
    <location>
        <begin position="204"/>
        <end position="243"/>
    </location>
</feature>
<comment type="caution">
    <text evidence="2">The sequence shown here is derived from an EMBL/GenBank/DDBJ whole genome shotgun (WGS) entry which is preliminary data.</text>
</comment>
<dbReference type="PANTHER" id="PTHR46603">
    <property type="entry name" value="ABSCISSION/NOCUT CHECKPOINT REGULATOR"/>
    <property type="match status" value="1"/>
</dbReference>
<dbReference type="Pfam" id="PF22586">
    <property type="entry name" value="ANCHR-like_BBOX"/>
    <property type="match status" value="1"/>
</dbReference>
<reference evidence="2" key="1">
    <citation type="submission" date="2023-08" db="EMBL/GenBank/DDBJ databases">
        <title>Black Yeasts Isolated from many extreme environments.</title>
        <authorList>
            <person name="Coleine C."/>
            <person name="Stajich J.E."/>
            <person name="Selbmann L."/>
        </authorList>
    </citation>
    <scope>NUCLEOTIDE SEQUENCE</scope>
    <source>
        <strain evidence="2">CCFEE 5401</strain>
    </source>
</reference>
<sequence length="345" mass="38264">MPDQDNDLLARLNALKPSSVKLECTSEASTNTGRPITVDDKLAQRLKLLRGASERHSHYSGDRSNPDPIDRADALRSQVQDEVASERDPIRDWQQNEGEEQSLEDLLAELGPDEQWTLEPDDPKHVASLLKEAKEAMPSTDESKPLNDREDGDWEKPDLTDAEPTRHEDLDRQGKTEDQADEADADDYVKQILAELDVDTRYNRNDRNAIDDDQNATQEDTTETPNILDLPSTPSALPPPSYEASELASRFSNLGLDLPSTPTTPPSSKKPKVVASIPSKNKYTDDDIDSWCCICNEDGEVRCLDCEGDVYCRGCWNEGHGNGVGQERGHRAVVFVRKGGGLQAV</sequence>
<dbReference type="AlphaFoldDB" id="A0AAN7TG08"/>
<evidence type="ECO:0000256" key="1">
    <source>
        <dbReference type="SAM" id="MobiDB-lite"/>
    </source>
</evidence>
<feature type="region of interest" description="Disordered" evidence="1">
    <location>
        <begin position="134"/>
        <end position="188"/>
    </location>
</feature>
<evidence type="ECO:0000313" key="2">
    <source>
        <dbReference type="EMBL" id="KAK5113111.1"/>
    </source>
</evidence>
<protein>
    <recommendedName>
        <fullName evidence="4">Abscission/NoCut checkpoint regulator</fullName>
    </recommendedName>
</protein>
<dbReference type="PANTHER" id="PTHR46603:SF1">
    <property type="entry name" value="ABSCISSION_NOCUT CHECKPOINT REGULATOR"/>
    <property type="match status" value="1"/>
</dbReference>
<dbReference type="Proteomes" id="UP001310890">
    <property type="component" value="Unassembled WGS sequence"/>
</dbReference>
<gene>
    <name evidence="2" type="ORF">LTR62_003690</name>
</gene>
<feature type="compositionally biased region" description="Basic and acidic residues" evidence="1">
    <location>
        <begin position="52"/>
        <end position="74"/>
    </location>
</feature>
<evidence type="ECO:0008006" key="4">
    <source>
        <dbReference type="Google" id="ProtNLM"/>
    </source>
</evidence>
<dbReference type="CDD" id="cd19817">
    <property type="entry name" value="Bbox1_ANCHR-like"/>
    <property type="match status" value="1"/>
</dbReference>
<feature type="region of interest" description="Disordered" evidence="1">
    <location>
        <begin position="50"/>
        <end position="101"/>
    </location>
</feature>
<dbReference type="SUPFAM" id="SSF57845">
    <property type="entry name" value="B-box zinc-binding domain"/>
    <property type="match status" value="1"/>
</dbReference>
<name>A0AAN7TG08_9PEZI</name>
<feature type="compositionally biased region" description="Basic and acidic residues" evidence="1">
    <location>
        <begin position="134"/>
        <end position="178"/>
    </location>
</feature>
<dbReference type="EMBL" id="JAVRRL010000026">
    <property type="protein sequence ID" value="KAK5113111.1"/>
    <property type="molecule type" value="Genomic_DNA"/>
</dbReference>
<feature type="compositionally biased region" description="Polar residues" evidence="1">
    <location>
        <begin position="215"/>
        <end position="225"/>
    </location>
</feature>
<accession>A0AAN7TG08</accession>
<dbReference type="InterPro" id="IPR044553">
    <property type="entry name" value="Bbox1_ANCHR"/>
</dbReference>
<evidence type="ECO:0000313" key="3">
    <source>
        <dbReference type="Proteomes" id="UP001310890"/>
    </source>
</evidence>